<accession>A0AAV9Z6E8</accession>
<gene>
    <name evidence="2" type="ORF">R3P38DRAFT_2586986</name>
</gene>
<reference evidence="2 3" key="1">
    <citation type="journal article" date="2024" name="J Genomics">
        <title>Draft genome sequencing and assembly of Favolaschia claudopus CIRM-BRFM 2984 isolated from oak limbs.</title>
        <authorList>
            <person name="Navarro D."/>
            <person name="Drula E."/>
            <person name="Chaduli D."/>
            <person name="Cazenave R."/>
            <person name="Ahrendt S."/>
            <person name="Wang J."/>
            <person name="Lipzen A."/>
            <person name="Daum C."/>
            <person name="Barry K."/>
            <person name="Grigoriev I.V."/>
            <person name="Favel A."/>
            <person name="Rosso M.N."/>
            <person name="Martin F."/>
        </authorList>
    </citation>
    <scope>NUCLEOTIDE SEQUENCE [LARGE SCALE GENOMIC DNA]</scope>
    <source>
        <strain evidence="2 3">CIRM-BRFM 2984</strain>
    </source>
</reference>
<feature type="non-terminal residue" evidence="2">
    <location>
        <position position="1"/>
    </location>
</feature>
<proteinExistence type="predicted"/>
<keyword evidence="3" id="KW-1185">Reference proteome</keyword>
<protein>
    <submittedName>
        <fullName evidence="2">Uncharacterized protein</fullName>
    </submittedName>
</protein>
<feature type="region of interest" description="Disordered" evidence="1">
    <location>
        <begin position="165"/>
        <end position="189"/>
    </location>
</feature>
<feature type="compositionally biased region" description="Low complexity" evidence="1">
    <location>
        <begin position="165"/>
        <end position="188"/>
    </location>
</feature>
<name>A0AAV9Z6E8_9AGAR</name>
<evidence type="ECO:0000256" key="1">
    <source>
        <dbReference type="SAM" id="MobiDB-lite"/>
    </source>
</evidence>
<evidence type="ECO:0000313" key="3">
    <source>
        <dbReference type="Proteomes" id="UP001362999"/>
    </source>
</evidence>
<dbReference type="AlphaFoldDB" id="A0AAV9Z6E8"/>
<organism evidence="2 3">
    <name type="scientific">Favolaschia claudopus</name>
    <dbReference type="NCBI Taxonomy" id="2862362"/>
    <lineage>
        <taxon>Eukaryota</taxon>
        <taxon>Fungi</taxon>
        <taxon>Dikarya</taxon>
        <taxon>Basidiomycota</taxon>
        <taxon>Agaricomycotina</taxon>
        <taxon>Agaricomycetes</taxon>
        <taxon>Agaricomycetidae</taxon>
        <taxon>Agaricales</taxon>
        <taxon>Marasmiineae</taxon>
        <taxon>Mycenaceae</taxon>
        <taxon>Favolaschia</taxon>
    </lineage>
</organism>
<comment type="caution">
    <text evidence="2">The sequence shown here is derived from an EMBL/GenBank/DDBJ whole genome shotgun (WGS) entry which is preliminary data.</text>
</comment>
<dbReference type="EMBL" id="JAWWNJ010000210">
    <property type="protein sequence ID" value="KAK6971529.1"/>
    <property type="molecule type" value="Genomic_DNA"/>
</dbReference>
<dbReference type="Proteomes" id="UP001362999">
    <property type="component" value="Unassembled WGS sequence"/>
</dbReference>
<sequence>QREIMPQVGDKVALQSQQLPSVPVEHERLFLPSDFVELERQGLRLETLGSEEARWREGQAFDALRATQSVVKTLRALLDHTARHDRQQKQRSRAGDQLRDIIRRRDFRMGTYDVARKAMIALGTLEPGPQSSFPPLSMADTFMKSVIKKRQLGDSHLTDGRLFTMTASSSTPSQSTQPSSGSTTKPPTICQDLKCQNAKSVRTLFYNFGYTSRTVKVQPVTAEETARKAEARSEGWLWRDLGKMGKLTSEEMDEWSQESDRVQWFRAEAEVERWREHVEMRLAELLRSIRSFRKWDTVWTELADSVQAGYRAYAKQKAHMNRCRAEKCESLLEAAGYKELWQPGASLVQYVIAERARQPLY</sequence>
<evidence type="ECO:0000313" key="2">
    <source>
        <dbReference type="EMBL" id="KAK6971529.1"/>
    </source>
</evidence>